<dbReference type="NCBIfam" id="TIGR02432">
    <property type="entry name" value="lysidine_TilS_N"/>
    <property type="match status" value="1"/>
</dbReference>
<dbReference type="GO" id="GO:0032267">
    <property type="term" value="F:tRNA(Ile)-lysidine synthase activity"/>
    <property type="evidence" value="ECO:0007669"/>
    <property type="project" value="UniProtKB-EC"/>
</dbReference>
<dbReference type="Gene3D" id="3.40.50.620">
    <property type="entry name" value="HUPs"/>
    <property type="match status" value="1"/>
</dbReference>
<keyword evidence="4 8" id="KW-0819">tRNA processing</keyword>
<comment type="function">
    <text evidence="8">Ligates lysine onto the cytidine present at position 34 of the AUA codon-specific tRNA(Ile) that contains the anticodon CAU, in an ATP-dependent manner. Cytidine is converted to lysidine, thus changing the amino acid specificity of the tRNA from methionine to isoleucine.</text>
</comment>
<keyword evidence="11" id="KW-1185">Reference proteome</keyword>
<dbReference type="HAMAP" id="MF_01161">
    <property type="entry name" value="tRNA_Ile_lys_synt"/>
    <property type="match status" value="1"/>
</dbReference>
<evidence type="ECO:0000256" key="2">
    <source>
        <dbReference type="ARBA" id="ARBA00022490"/>
    </source>
</evidence>
<proteinExistence type="inferred from homology"/>
<dbReference type="InterPro" id="IPR012796">
    <property type="entry name" value="Lysidine-tRNA-synth_C"/>
</dbReference>
<dbReference type="SMART" id="SM00977">
    <property type="entry name" value="TilS_C"/>
    <property type="match status" value="1"/>
</dbReference>
<keyword evidence="3 8" id="KW-0436">Ligase</keyword>
<evidence type="ECO:0000313" key="11">
    <source>
        <dbReference type="Proteomes" id="UP001595526"/>
    </source>
</evidence>
<evidence type="ECO:0000313" key="10">
    <source>
        <dbReference type="EMBL" id="MFC3196737.1"/>
    </source>
</evidence>
<dbReference type="NCBIfam" id="TIGR02433">
    <property type="entry name" value="lysidine_TilS_C"/>
    <property type="match status" value="1"/>
</dbReference>
<evidence type="ECO:0000256" key="6">
    <source>
        <dbReference type="ARBA" id="ARBA00022840"/>
    </source>
</evidence>
<organism evidence="10 11">
    <name type="scientific">Parapedobacter deserti</name>
    <dbReference type="NCBI Taxonomy" id="1912957"/>
    <lineage>
        <taxon>Bacteria</taxon>
        <taxon>Pseudomonadati</taxon>
        <taxon>Bacteroidota</taxon>
        <taxon>Sphingobacteriia</taxon>
        <taxon>Sphingobacteriales</taxon>
        <taxon>Sphingobacteriaceae</taxon>
        <taxon>Parapedobacter</taxon>
    </lineage>
</organism>
<evidence type="ECO:0000256" key="3">
    <source>
        <dbReference type="ARBA" id="ARBA00022598"/>
    </source>
</evidence>
<dbReference type="InterPro" id="IPR011063">
    <property type="entry name" value="TilS/TtcA_N"/>
</dbReference>
<dbReference type="Proteomes" id="UP001595526">
    <property type="component" value="Unassembled WGS sequence"/>
</dbReference>
<dbReference type="CDD" id="cd01992">
    <property type="entry name" value="TilS_N"/>
    <property type="match status" value="1"/>
</dbReference>
<dbReference type="Pfam" id="PF11734">
    <property type="entry name" value="TilS_C"/>
    <property type="match status" value="1"/>
</dbReference>
<comment type="caution">
    <text evidence="10">The sequence shown here is derived from an EMBL/GenBank/DDBJ whole genome shotgun (WGS) entry which is preliminary data.</text>
</comment>
<comment type="subcellular location">
    <subcellularLocation>
        <location evidence="1 8">Cytoplasm</location>
    </subcellularLocation>
</comment>
<dbReference type="Pfam" id="PF01171">
    <property type="entry name" value="ATP_bind_3"/>
    <property type="match status" value="1"/>
</dbReference>
<protein>
    <recommendedName>
        <fullName evidence="8">tRNA(Ile)-lysidine synthase</fullName>
        <ecNumber evidence="8">6.3.4.19</ecNumber>
    </recommendedName>
    <alternativeName>
        <fullName evidence="8">tRNA(Ile)-2-lysyl-cytidine synthase</fullName>
    </alternativeName>
    <alternativeName>
        <fullName evidence="8">tRNA(Ile)-lysidine synthetase</fullName>
    </alternativeName>
</protein>
<gene>
    <name evidence="8 10" type="primary">tilS</name>
    <name evidence="10" type="ORF">ACFOET_03840</name>
</gene>
<evidence type="ECO:0000256" key="4">
    <source>
        <dbReference type="ARBA" id="ARBA00022694"/>
    </source>
</evidence>
<evidence type="ECO:0000256" key="8">
    <source>
        <dbReference type="HAMAP-Rule" id="MF_01161"/>
    </source>
</evidence>
<evidence type="ECO:0000256" key="5">
    <source>
        <dbReference type="ARBA" id="ARBA00022741"/>
    </source>
</evidence>
<dbReference type="SUPFAM" id="SSF56037">
    <property type="entry name" value="PheT/TilS domain"/>
    <property type="match status" value="1"/>
</dbReference>
<feature type="binding site" evidence="8">
    <location>
        <begin position="28"/>
        <end position="33"/>
    </location>
    <ligand>
        <name>ATP</name>
        <dbReference type="ChEBI" id="CHEBI:30616"/>
    </ligand>
</feature>
<dbReference type="InterPro" id="IPR012795">
    <property type="entry name" value="tRNA_Ile_lys_synt_N"/>
</dbReference>
<dbReference type="EMBL" id="JBHRTA010000009">
    <property type="protein sequence ID" value="MFC3196737.1"/>
    <property type="molecule type" value="Genomic_DNA"/>
</dbReference>
<dbReference type="EC" id="6.3.4.19" evidence="8"/>
<dbReference type="PANTHER" id="PTHR43033">
    <property type="entry name" value="TRNA(ILE)-LYSIDINE SYNTHASE-RELATED"/>
    <property type="match status" value="1"/>
</dbReference>
<dbReference type="PANTHER" id="PTHR43033:SF1">
    <property type="entry name" value="TRNA(ILE)-LYSIDINE SYNTHASE-RELATED"/>
    <property type="match status" value="1"/>
</dbReference>
<keyword evidence="5 8" id="KW-0547">Nucleotide-binding</keyword>
<evidence type="ECO:0000256" key="1">
    <source>
        <dbReference type="ARBA" id="ARBA00004496"/>
    </source>
</evidence>
<reference evidence="11" key="1">
    <citation type="journal article" date="2019" name="Int. J. Syst. Evol. Microbiol.">
        <title>The Global Catalogue of Microorganisms (GCM) 10K type strain sequencing project: providing services to taxonomists for standard genome sequencing and annotation.</title>
        <authorList>
            <consortium name="The Broad Institute Genomics Platform"/>
            <consortium name="The Broad Institute Genome Sequencing Center for Infectious Disease"/>
            <person name="Wu L."/>
            <person name="Ma J."/>
        </authorList>
    </citation>
    <scope>NUCLEOTIDE SEQUENCE [LARGE SCALE GENOMIC DNA]</scope>
    <source>
        <strain evidence="11">KCTC 52416</strain>
    </source>
</reference>
<comment type="catalytic activity">
    <reaction evidence="7 8">
        <text>cytidine(34) in tRNA(Ile2) + L-lysine + ATP = lysidine(34) in tRNA(Ile2) + AMP + diphosphate + H(+)</text>
        <dbReference type="Rhea" id="RHEA:43744"/>
        <dbReference type="Rhea" id="RHEA-COMP:10625"/>
        <dbReference type="Rhea" id="RHEA-COMP:10670"/>
        <dbReference type="ChEBI" id="CHEBI:15378"/>
        <dbReference type="ChEBI" id="CHEBI:30616"/>
        <dbReference type="ChEBI" id="CHEBI:32551"/>
        <dbReference type="ChEBI" id="CHEBI:33019"/>
        <dbReference type="ChEBI" id="CHEBI:82748"/>
        <dbReference type="ChEBI" id="CHEBI:83665"/>
        <dbReference type="ChEBI" id="CHEBI:456215"/>
        <dbReference type="EC" id="6.3.4.19"/>
    </reaction>
</comment>
<sequence length="442" mass="50351">MSIPERFVQYLREQALCQPHERILLAVSGGKDSVLMAHLFAEAGYSIGIAHCNFRLRGIESDADQALVYELARQLDVPFFTKGFDTAIHAQSQGISIQMAARDLRYEWFELIRATGGYDYIAVGQHRNDHVETLLLNLVRGTGLAGLRGIRPKRDRIIRPLLFLDAEEVATYVQERQLAYRDDSSNLSTKYARNKIRMEVIPRLKELNPDLERAVSESMERLANAHSVLQEYVAQLRCQLLARRSDQEWHIPIDGLLALNPRRFLMYELLRPFGFSEAVLGDLERALPGTSGKRFSSARYVIHVDRDVLILRTMEMEESTVATVQNAGDTVSWCEYRFESGWSTDTAVRSDAHMAQLDASKVIFPVRIRAWQEGDAFQPLGMGGRKKLSDLFVSLKIPVHRKHKVPVVVNGNGDILWVVPYRIDDRYKITAKTKKVFTLACF</sequence>
<keyword evidence="2 8" id="KW-0963">Cytoplasm</keyword>
<evidence type="ECO:0000256" key="7">
    <source>
        <dbReference type="ARBA" id="ARBA00048539"/>
    </source>
</evidence>
<dbReference type="InterPro" id="IPR014729">
    <property type="entry name" value="Rossmann-like_a/b/a_fold"/>
</dbReference>
<evidence type="ECO:0000259" key="9">
    <source>
        <dbReference type="SMART" id="SM00977"/>
    </source>
</evidence>
<dbReference type="InterPro" id="IPR012094">
    <property type="entry name" value="tRNA_Ile_lys_synt"/>
</dbReference>
<comment type="similarity">
    <text evidence="8">Belongs to the tRNA(Ile)-lysidine synthase family.</text>
</comment>
<dbReference type="RefSeq" id="WP_379019747.1">
    <property type="nucleotide sequence ID" value="NZ_JBHRTA010000009.1"/>
</dbReference>
<dbReference type="SUPFAM" id="SSF52402">
    <property type="entry name" value="Adenine nucleotide alpha hydrolases-like"/>
    <property type="match status" value="1"/>
</dbReference>
<accession>A0ABV7JN52</accession>
<feature type="domain" description="Lysidine-tRNA(Ile) synthetase C-terminal" evidence="9">
    <location>
        <begin position="366"/>
        <end position="439"/>
    </location>
</feature>
<comment type="domain">
    <text evidence="8">The N-terminal region contains the highly conserved SGGXDS motif, predicted to be a P-loop motif involved in ATP binding.</text>
</comment>
<name>A0ABV7JN52_9SPHI</name>
<keyword evidence="6 8" id="KW-0067">ATP-binding</keyword>